<dbReference type="RefSeq" id="WP_149757737.1">
    <property type="nucleotide sequence ID" value="NZ_BSPE01000002.1"/>
</dbReference>
<sequence length="201" mass="22568">MAGGNGDIVFTPEVQREFIQEYAKTGSISRAAENIGIDPQIVYYWKNHTSWGEVFENARQMLVGELEAEAYRRGVFGVTKNVYYQGEVVGEEKLFSDKLLVTLLRANDPSKYRYRDTLEDDDPRLDQRQVTVNIRAVPHGKMLDIEKVIDGSVQRPARGEGDSILDAKLNIDPSITFAEPQPPSEPNPGNAEEPEDDGVIR</sequence>
<evidence type="ECO:0000313" key="3">
    <source>
        <dbReference type="Proteomes" id="UP000323300"/>
    </source>
</evidence>
<gene>
    <name evidence="2" type="ORF">SAMN04488498_101406</name>
</gene>
<organism evidence="2 3">
    <name type="scientific">Neomesorhizobium albiziae</name>
    <dbReference type="NCBI Taxonomy" id="335020"/>
    <lineage>
        <taxon>Bacteria</taxon>
        <taxon>Pseudomonadati</taxon>
        <taxon>Pseudomonadota</taxon>
        <taxon>Alphaproteobacteria</taxon>
        <taxon>Hyphomicrobiales</taxon>
        <taxon>Phyllobacteriaceae</taxon>
        <taxon>Neomesorhizobium</taxon>
    </lineage>
</organism>
<proteinExistence type="predicted"/>
<evidence type="ECO:0008006" key="4">
    <source>
        <dbReference type="Google" id="ProtNLM"/>
    </source>
</evidence>
<reference evidence="2 3" key="1">
    <citation type="submission" date="2016-10" db="EMBL/GenBank/DDBJ databases">
        <authorList>
            <person name="Varghese N."/>
            <person name="Submissions S."/>
        </authorList>
    </citation>
    <scope>NUCLEOTIDE SEQUENCE [LARGE SCALE GENOMIC DNA]</scope>
    <source>
        <strain evidence="2 3">DSM 21822</strain>
    </source>
</reference>
<keyword evidence="3" id="KW-1185">Reference proteome</keyword>
<protein>
    <recommendedName>
        <fullName evidence="4">Terminase small subunit</fullName>
    </recommendedName>
</protein>
<name>A0A1I3VI33_9HYPH</name>
<dbReference type="Proteomes" id="UP000323300">
    <property type="component" value="Unassembled WGS sequence"/>
</dbReference>
<dbReference type="OrthoDB" id="7282816at2"/>
<dbReference type="AlphaFoldDB" id="A0A1I3VI33"/>
<feature type="region of interest" description="Disordered" evidence="1">
    <location>
        <begin position="154"/>
        <end position="201"/>
    </location>
</feature>
<dbReference type="EMBL" id="FOSL01000001">
    <property type="protein sequence ID" value="SFJ93791.1"/>
    <property type="molecule type" value="Genomic_DNA"/>
</dbReference>
<evidence type="ECO:0000256" key="1">
    <source>
        <dbReference type="SAM" id="MobiDB-lite"/>
    </source>
</evidence>
<accession>A0A1I3VI33</accession>
<evidence type="ECO:0000313" key="2">
    <source>
        <dbReference type="EMBL" id="SFJ93791.1"/>
    </source>
</evidence>
<feature type="compositionally biased region" description="Acidic residues" evidence="1">
    <location>
        <begin position="192"/>
        <end position="201"/>
    </location>
</feature>